<evidence type="ECO:0000313" key="2">
    <source>
        <dbReference type="Proteomes" id="UP001215598"/>
    </source>
</evidence>
<comment type="caution">
    <text evidence="1">The sequence shown here is derived from an EMBL/GenBank/DDBJ whole genome shotgun (WGS) entry which is preliminary data.</text>
</comment>
<dbReference type="AlphaFoldDB" id="A0AAD7H9N0"/>
<keyword evidence="2" id="KW-1185">Reference proteome</keyword>
<protein>
    <submittedName>
        <fullName evidence="1">Uncharacterized protein</fullName>
    </submittedName>
</protein>
<dbReference type="Proteomes" id="UP001215598">
    <property type="component" value="Unassembled WGS sequence"/>
</dbReference>
<sequence length="212" mass="22686">MDGEVTPGLPRRGPEREAAVELMQIVDSEGYKPRAQIASCESPLAATSINSRGDWGRGDWKPPFGTRDGSWRCEWAVGRQVLGIGGEGRRRVPGVPGQKGRAQWARVRLGGGGCGRITGAVRVNTIGCLSVATWGRDERASAASGTGRQFEGGLTSSRRCWPRFYIMRKGPLEEGGCERSGCRDVPGRGPGDTVAVNCICATLARPIFRQGS</sequence>
<accession>A0AAD7H9N0</accession>
<name>A0AAD7H9N0_9AGAR</name>
<gene>
    <name evidence="1" type="ORF">B0H16DRAFT_1477467</name>
</gene>
<dbReference type="EMBL" id="JARKIB010000310">
    <property type="protein sequence ID" value="KAJ7715312.1"/>
    <property type="molecule type" value="Genomic_DNA"/>
</dbReference>
<organism evidence="1 2">
    <name type="scientific">Mycena metata</name>
    <dbReference type="NCBI Taxonomy" id="1033252"/>
    <lineage>
        <taxon>Eukaryota</taxon>
        <taxon>Fungi</taxon>
        <taxon>Dikarya</taxon>
        <taxon>Basidiomycota</taxon>
        <taxon>Agaricomycotina</taxon>
        <taxon>Agaricomycetes</taxon>
        <taxon>Agaricomycetidae</taxon>
        <taxon>Agaricales</taxon>
        <taxon>Marasmiineae</taxon>
        <taxon>Mycenaceae</taxon>
        <taxon>Mycena</taxon>
    </lineage>
</organism>
<evidence type="ECO:0000313" key="1">
    <source>
        <dbReference type="EMBL" id="KAJ7715312.1"/>
    </source>
</evidence>
<reference evidence="1" key="1">
    <citation type="submission" date="2023-03" db="EMBL/GenBank/DDBJ databases">
        <title>Massive genome expansion in bonnet fungi (Mycena s.s.) driven by repeated elements and novel gene families across ecological guilds.</title>
        <authorList>
            <consortium name="Lawrence Berkeley National Laboratory"/>
            <person name="Harder C.B."/>
            <person name="Miyauchi S."/>
            <person name="Viragh M."/>
            <person name="Kuo A."/>
            <person name="Thoen E."/>
            <person name="Andreopoulos B."/>
            <person name="Lu D."/>
            <person name="Skrede I."/>
            <person name="Drula E."/>
            <person name="Henrissat B."/>
            <person name="Morin E."/>
            <person name="Kohler A."/>
            <person name="Barry K."/>
            <person name="LaButti K."/>
            <person name="Morin E."/>
            <person name="Salamov A."/>
            <person name="Lipzen A."/>
            <person name="Mereny Z."/>
            <person name="Hegedus B."/>
            <person name="Baldrian P."/>
            <person name="Stursova M."/>
            <person name="Weitz H."/>
            <person name="Taylor A."/>
            <person name="Grigoriev I.V."/>
            <person name="Nagy L.G."/>
            <person name="Martin F."/>
            <person name="Kauserud H."/>
        </authorList>
    </citation>
    <scope>NUCLEOTIDE SEQUENCE</scope>
    <source>
        <strain evidence="1">CBHHK182m</strain>
    </source>
</reference>
<proteinExistence type="predicted"/>